<evidence type="ECO:0000313" key="2">
    <source>
        <dbReference type="Proteomes" id="UP001489719"/>
    </source>
</evidence>
<evidence type="ECO:0000313" key="1">
    <source>
        <dbReference type="EMBL" id="KAK9324887.1"/>
    </source>
</evidence>
<organism evidence="1 2">
    <name type="scientific">Lipomyces orientalis</name>
    <dbReference type="NCBI Taxonomy" id="1233043"/>
    <lineage>
        <taxon>Eukaryota</taxon>
        <taxon>Fungi</taxon>
        <taxon>Dikarya</taxon>
        <taxon>Ascomycota</taxon>
        <taxon>Saccharomycotina</taxon>
        <taxon>Lipomycetes</taxon>
        <taxon>Lipomycetales</taxon>
        <taxon>Lipomycetaceae</taxon>
        <taxon>Lipomyces</taxon>
    </lineage>
</organism>
<sequence length="166" mass="19573">MERYTGHFYLCVPGPLEMVECPIGVPRVISLDPGVRSFLTGYTPDGEVVELGKGDVGHIYRLCHRMDDLQSRYSVKRFDRRKKWRMRRAAAMIRRRIRNLVDDMHCGTARYLSSSFNLILLPTFPTQQMIGRGRRRIRSKTARAMATWAHYRFQKRLMDKAREYKC</sequence>
<accession>A0ACC3TUQ1</accession>
<protein>
    <submittedName>
        <fullName evidence="1">Uncharacterized protein</fullName>
    </submittedName>
</protein>
<reference evidence="2" key="1">
    <citation type="journal article" date="2024" name="Front. Bioeng. Biotechnol.">
        <title>Genome-scale model development and genomic sequencing of the oleaginous clade Lipomyces.</title>
        <authorList>
            <person name="Czajka J.J."/>
            <person name="Han Y."/>
            <person name="Kim J."/>
            <person name="Mondo S.J."/>
            <person name="Hofstad B.A."/>
            <person name="Robles A."/>
            <person name="Haridas S."/>
            <person name="Riley R."/>
            <person name="LaButti K."/>
            <person name="Pangilinan J."/>
            <person name="Andreopoulos W."/>
            <person name="Lipzen A."/>
            <person name="Yan J."/>
            <person name="Wang M."/>
            <person name="Ng V."/>
            <person name="Grigoriev I.V."/>
            <person name="Spatafora J.W."/>
            <person name="Magnuson J.K."/>
            <person name="Baker S.E."/>
            <person name="Pomraning K.R."/>
        </authorList>
    </citation>
    <scope>NUCLEOTIDE SEQUENCE [LARGE SCALE GENOMIC DNA]</scope>
    <source>
        <strain evidence="2">CBS 10300</strain>
    </source>
</reference>
<name>A0ACC3TUQ1_9ASCO</name>
<gene>
    <name evidence="1" type="ORF">V1517DRAFT_315989</name>
</gene>
<proteinExistence type="predicted"/>
<keyword evidence="2" id="KW-1185">Reference proteome</keyword>
<dbReference type="EMBL" id="MU970045">
    <property type="protein sequence ID" value="KAK9324887.1"/>
    <property type="molecule type" value="Genomic_DNA"/>
</dbReference>
<feature type="non-terminal residue" evidence="1">
    <location>
        <position position="166"/>
    </location>
</feature>
<comment type="caution">
    <text evidence="1">The sequence shown here is derived from an EMBL/GenBank/DDBJ whole genome shotgun (WGS) entry which is preliminary data.</text>
</comment>
<dbReference type="Proteomes" id="UP001489719">
    <property type="component" value="Unassembled WGS sequence"/>
</dbReference>